<feature type="transmembrane region" description="Helical" evidence="5">
    <location>
        <begin position="307"/>
        <end position="327"/>
    </location>
</feature>
<gene>
    <name evidence="7" type="ORF">GCK72_019702</name>
</gene>
<evidence type="ECO:0000256" key="5">
    <source>
        <dbReference type="SAM" id="Phobius"/>
    </source>
</evidence>
<dbReference type="PANTHER" id="PTHR22751">
    <property type="entry name" value="G-PROTEIN COUPLED RECEPTOR-RELATED"/>
    <property type="match status" value="1"/>
</dbReference>
<reference evidence="7 8" key="1">
    <citation type="submission" date="2019-12" db="EMBL/GenBank/DDBJ databases">
        <title>Chromosome-level assembly of the Caenorhabditis remanei genome.</title>
        <authorList>
            <person name="Teterina A.A."/>
            <person name="Willis J.H."/>
            <person name="Phillips P.C."/>
        </authorList>
    </citation>
    <scope>NUCLEOTIDE SEQUENCE [LARGE SCALE GENOMIC DNA]</scope>
    <source>
        <strain evidence="7 8">PX506</strain>
        <tissue evidence="7">Whole organism</tissue>
    </source>
</reference>
<feature type="transmembrane region" description="Helical" evidence="5">
    <location>
        <begin position="20"/>
        <end position="42"/>
    </location>
</feature>
<feature type="domain" description="G-protein coupled receptors family 1 profile" evidence="6">
    <location>
        <begin position="34"/>
        <end position="324"/>
    </location>
</feature>
<dbReference type="AlphaFoldDB" id="A0A6A5GEM7"/>
<evidence type="ECO:0000259" key="6">
    <source>
        <dbReference type="PROSITE" id="PS50262"/>
    </source>
</evidence>
<dbReference type="PANTHER" id="PTHR22751:SF73">
    <property type="entry name" value="G-PROTEIN COUPLED RECEPTORS FAMILY 1 PROFILE DOMAIN-CONTAINING PROTEIN"/>
    <property type="match status" value="1"/>
</dbReference>
<dbReference type="GO" id="GO:0008528">
    <property type="term" value="F:G protein-coupled peptide receptor activity"/>
    <property type="evidence" value="ECO:0007669"/>
    <property type="project" value="InterPro"/>
</dbReference>
<proteinExistence type="predicted"/>
<keyword evidence="3 5" id="KW-1133">Transmembrane helix</keyword>
<evidence type="ECO:0000313" key="7">
    <source>
        <dbReference type="EMBL" id="KAF1753146.1"/>
    </source>
</evidence>
<dbReference type="CDD" id="cd14978">
    <property type="entry name" value="7tmA_FMRFamide_R-like"/>
    <property type="match status" value="1"/>
</dbReference>
<dbReference type="PROSITE" id="PS50262">
    <property type="entry name" value="G_PROTEIN_RECEP_F1_2"/>
    <property type="match status" value="1"/>
</dbReference>
<keyword evidence="2 5" id="KW-0812">Transmembrane</keyword>
<evidence type="ECO:0000256" key="1">
    <source>
        <dbReference type="ARBA" id="ARBA00004370"/>
    </source>
</evidence>
<dbReference type="SUPFAM" id="SSF81321">
    <property type="entry name" value="Family A G protein-coupled receptor-like"/>
    <property type="match status" value="1"/>
</dbReference>
<feature type="transmembrane region" description="Helical" evidence="5">
    <location>
        <begin position="264"/>
        <end position="287"/>
    </location>
</feature>
<comment type="caution">
    <text evidence="7">The sequence shown here is derived from an EMBL/GenBank/DDBJ whole genome shotgun (WGS) entry which is preliminary data.</text>
</comment>
<feature type="transmembrane region" description="Helical" evidence="5">
    <location>
        <begin position="142"/>
        <end position="163"/>
    </location>
</feature>
<dbReference type="KEGG" id="crq:GCK72_019702"/>
<dbReference type="Gene3D" id="1.20.1070.10">
    <property type="entry name" value="Rhodopsin 7-helix transmembrane proteins"/>
    <property type="match status" value="1"/>
</dbReference>
<keyword evidence="4 5" id="KW-0472">Membrane</keyword>
<protein>
    <recommendedName>
        <fullName evidence="6">G-protein coupled receptors family 1 profile domain-containing protein</fullName>
    </recommendedName>
</protein>
<feature type="transmembrane region" description="Helical" evidence="5">
    <location>
        <begin position="112"/>
        <end position="130"/>
    </location>
</feature>
<accession>A0A6A5GEM7</accession>
<comment type="subcellular location">
    <subcellularLocation>
        <location evidence="1">Membrane</location>
    </subcellularLocation>
</comment>
<dbReference type="GO" id="GO:0016020">
    <property type="term" value="C:membrane"/>
    <property type="evidence" value="ECO:0007669"/>
    <property type="project" value="UniProtKB-SubCell"/>
</dbReference>
<evidence type="ECO:0000256" key="2">
    <source>
        <dbReference type="ARBA" id="ARBA00022692"/>
    </source>
</evidence>
<evidence type="ECO:0000256" key="4">
    <source>
        <dbReference type="ARBA" id="ARBA00023136"/>
    </source>
</evidence>
<dbReference type="Proteomes" id="UP000483820">
    <property type="component" value="Chromosome V"/>
</dbReference>
<dbReference type="InterPro" id="IPR017452">
    <property type="entry name" value="GPCR_Rhodpsn_7TM"/>
</dbReference>
<dbReference type="EMBL" id="WUAV01000005">
    <property type="protein sequence ID" value="KAF1753146.1"/>
    <property type="molecule type" value="Genomic_DNA"/>
</dbReference>
<evidence type="ECO:0000313" key="8">
    <source>
        <dbReference type="Proteomes" id="UP000483820"/>
    </source>
</evidence>
<feature type="transmembrane region" description="Helical" evidence="5">
    <location>
        <begin position="210"/>
        <end position="235"/>
    </location>
</feature>
<evidence type="ECO:0000256" key="3">
    <source>
        <dbReference type="ARBA" id="ARBA00022989"/>
    </source>
</evidence>
<name>A0A6A5GEM7_CAERE</name>
<dbReference type="InterPro" id="IPR019427">
    <property type="entry name" value="7TM_GPCR_serpentine_rcpt_Srw"/>
</dbReference>
<dbReference type="RefSeq" id="XP_053582083.1">
    <property type="nucleotide sequence ID" value="XM_053733170.1"/>
</dbReference>
<feature type="transmembrane region" description="Helical" evidence="5">
    <location>
        <begin position="54"/>
        <end position="71"/>
    </location>
</feature>
<dbReference type="CTD" id="9813181"/>
<dbReference type="Pfam" id="PF10324">
    <property type="entry name" value="7TM_GPCR_Srw"/>
    <property type="match status" value="1"/>
</dbReference>
<sequence length="363" mass="41314">MDGSSPSNLQLFFSNLVTVVGAYEYIFATIDLLVNSFHVYILSRRQMRTSSMNSILLGIALADMIFPLVAIKKKVRIWIIGSNECTAPESMLEMNFDWLLYTLRDDFRRCSTWLGLMLAGVRTIAVRNSMNQSFNYISQPSFGWKINLSVAGFSSFFSIFYYFRFQVVETGTFWTPPVSCSEYELGYAVPNLTFRERDLYKAANGLLRKINLLVVGGLAKFLPCILFPALTIVLIRELRKARKVREAAKKEVNAGKRKELTTRLVIYMTISFFAIEFPIGICFWVEAASSAYNEGNVTTSIIQLLNMIYVVMTLTHFSICFFMSSQYRKTVKMLFTRGISMKNQTMSVVSVIQNARSGNSSNM</sequence>
<organism evidence="7 8">
    <name type="scientific">Caenorhabditis remanei</name>
    <name type="common">Caenorhabditis vulgaris</name>
    <dbReference type="NCBI Taxonomy" id="31234"/>
    <lineage>
        <taxon>Eukaryota</taxon>
        <taxon>Metazoa</taxon>
        <taxon>Ecdysozoa</taxon>
        <taxon>Nematoda</taxon>
        <taxon>Chromadorea</taxon>
        <taxon>Rhabditida</taxon>
        <taxon>Rhabditina</taxon>
        <taxon>Rhabditomorpha</taxon>
        <taxon>Rhabditoidea</taxon>
        <taxon>Rhabditidae</taxon>
        <taxon>Peloderinae</taxon>
        <taxon>Caenorhabditis</taxon>
    </lineage>
</organism>
<dbReference type="GeneID" id="9813181"/>